<dbReference type="SUPFAM" id="SSF56059">
    <property type="entry name" value="Glutathione synthetase ATP-binding domain-like"/>
    <property type="match status" value="1"/>
</dbReference>
<organism evidence="3 4">
    <name type="scientific">Paraburkholderia ginsengisoli</name>
    <dbReference type="NCBI Taxonomy" id="311231"/>
    <lineage>
        <taxon>Bacteria</taxon>
        <taxon>Pseudomonadati</taxon>
        <taxon>Pseudomonadota</taxon>
        <taxon>Betaproteobacteria</taxon>
        <taxon>Burkholderiales</taxon>
        <taxon>Burkholderiaceae</taxon>
        <taxon>Paraburkholderia</taxon>
    </lineage>
</organism>
<dbReference type="InterPro" id="IPR051680">
    <property type="entry name" value="ATP-dep_Glu-Cys_Ligase-2"/>
</dbReference>
<feature type="domain" description="Circularly permuted ATP-grasp type 2" evidence="2">
    <location>
        <begin position="97"/>
        <end position="484"/>
    </location>
</feature>
<evidence type="ECO:0000259" key="1">
    <source>
        <dbReference type="Pfam" id="PF04168"/>
    </source>
</evidence>
<evidence type="ECO:0000313" key="3">
    <source>
        <dbReference type="EMBL" id="QQC66214.1"/>
    </source>
</evidence>
<dbReference type="KEGG" id="pgis:I6I06_25915"/>
<dbReference type="Pfam" id="PF14403">
    <property type="entry name" value="CP_ATPgrasp_2"/>
    <property type="match status" value="1"/>
</dbReference>
<dbReference type="AlphaFoldDB" id="A0A7T4TAW2"/>
<feature type="domain" description="DUF403" evidence="1">
    <location>
        <begin position="533"/>
        <end position="867"/>
    </location>
</feature>
<dbReference type="EMBL" id="CP066076">
    <property type="protein sequence ID" value="QQC66214.1"/>
    <property type="molecule type" value="Genomic_DNA"/>
</dbReference>
<sequence length="879" mass="96035">MAFQSTFPFEASATRADASSLLRLLPGYDGHWDELRDASGGLREPWRQFFERLGEDGVARLEGHRASVAQQVRDNDISYNVYADNGESRPWALDLLPFLISEDEWAHIERGVTQRAHLLNAIVADIYGPQTLLERGQLPPALVFGHPGYLRSVKGFTPPGGQFLQVVAVDLARTPNGEWTVMAHRTEAPSGLGYALENRLIVSTLFADPFRSMRVSRLAPTYSQLIATLAQSARSTMRDQAGSAGAEASPHIALLTPGPFSETYFEHVFLARYLGVTLVEGKDLTVRDDMLYLKTLAGLERVHVVLRRLDDAFCDPVELRADSSIGVPGLLQVMRAGNVIVSNVPGSGFVESPALHGFLPGIAEVLLDEDLVLPSVATWWCGEEAAREHAFARLDEAFIVPTWPVAGRDAPPGIEQGKQTLSAWRERIEAMPDTYTIQQVQRFSCTPRYEDGTIGRRPSVLRAYAIADVNGGWHVMPGGFTRMAAERQATVSMQYGGSSVDTWVLSSQPTSTFTLLPSPMQPADLARKHRTVSSRAAENLFWAGRYGERAENNVRLLRLILGSLEGNDADAMFPTLVELALQCGLVQSGDMASPPSPQAFERALVANLSESTGAASIGQNLNCQARSNGEVRGRLSNDHWRTILASRNDFRDALQTLMPATGAGNGSNGSGGTNGRGQRYDRYDRVTLVNALERLSVQLSAISGAQGDRMTRDEAWRLLFVGRHIERVSAMTSLLRAVADHGQLATPAGFDLLLQLFDSTLTYRSLYPGRFEVPALLDLLVIEPTNPRGIYGVYERLRKKLDEIAVAAGSVRHRPFAELMPPAALLPSLESLCEVDDNGAYPQLTAVCDQIGGFVGAAAHEISARYFSHASTVASQVWS</sequence>
<dbReference type="PANTHER" id="PTHR34595:SF2">
    <property type="entry name" value="BLR2978 PROTEIN"/>
    <property type="match status" value="1"/>
</dbReference>
<proteinExistence type="predicted"/>
<reference evidence="3 4" key="1">
    <citation type="submission" date="2020-12" db="EMBL/GenBank/DDBJ databases">
        <title>FDA dAtabase for Regulatory Grade micrObial Sequences (FDA-ARGOS): Supporting development and validation of Infectious Disease Dx tests.</title>
        <authorList>
            <person name="Nelson B."/>
            <person name="Plummer A."/>
            <person name="Tallon L."/>
            <person name="Sadzewicz L."/>
            <person name="Zhao X."/>
            <person name="Boylan J."/>
            <person name="Ott S."/>
            <person name="Bowen H."/>
            <person name="Vavikolanu K."/>
            <person name="Mehta A."/>
            <person name="Aluvathingal J."/>
            <person name="Nadendla S."/>
            <person name="Myers T."/>
            <person name="Yan Y."/>
            <person name="Sichtig H."/>
        </authorList>
    </citation>
    <scope>NUCLEOTIDE SEQUENCE [LARGE SCALE GENOMIC DNA]</scope>
    <source>
        <strain evidence="3 4">FDAARGOS_1049</strain>
    </source>
</reference>
<name>A0A7T4TAW2_9BURK</name>
<dbReference type="PANTHER" id="PTHR34595">
    <property type="entry name" value="BLR5612 PROTEIN"/>
    <property type="match status" value="1"/>
</dbReference>
<evidence type="ECO:0000259" key="2">
    <source>
        <dbReference type="Pfam" id="PF14403"/>
    </source>
</evidence>
<dbReference type="RefSeq" id="WP_042326118.1">
    <property type="nucleotide sequence ID" value="NZ_CP066076.1"/>
</dbReference>
<accession>A0A7T4TAW2</accession>
<dbReference type="Gene3D" id="3.40.50.11290">
    <property type="match status" value="1"/>
</dbReference>
<dbReference type="Proteomes" id="UP000595610">
    <property type="component" value="Chromosome 2"/>
</dbReference>
<keyword evidence="4" id="KW-1185">Reference proteome</keyword>
<gene>
    <name evidence="3" type="ORF">I6I06_25915</name>
</gene>
<dbReference type="InterPro" id="IPR007296">
    <property type="entry name" value="DUF403"/>
</dbReference>
<protein>
    <submittedName>
        <fullName evidence="3">Circularly permuted type 2 ATP-grasp protein</fullName>
    </submittedName>
</protein>
<dbReference type="InterPro" id="IPR025841">
    <property type="entry name" value="CP_ATPgrasp_2"/>
</dbReference>
<dbReference type="Pfam" id="PF04168">
    <property type="entry name" value="Alpha-E"/>
    <property type="match status" value="1"/>
</dbReference>
<evidence type="ECO:0000313" key="4">
    <source>
        <dbReference type="Proteomes" id="UP000595610"/>
    </source>
</evidence>